<sequence>MRGHGDPRPGLQGHGTAAATNRSDSCYLGAMNGSMHMLPFHVTDCVHVYGSTLRGGGVEQDGQRLVEGQALAKALCGIDLAYFSGGMAHRSDVKAWSAGQLSRVEWAGGVEELPTVWNAVRVTDGKRTTDGFPFWTLLQERSANEGHPWGARAAYAAGCEGITAHHGASRQLDTVKRRTPGDSLHLASGFAGVLRDFHTAADACFVQDFQSTASAPRQGAFLPAVPWAPKQNSSAPSAGGPLLLACPIGVYFPEGLELLMRLSVEGGASEEAL</sequence>
<keyword evidence="2" id="KW-1185">Reference proteome</keyword>
<name>A0ABR0BIE8_PURLI</name>
<protein>
    <submittedName>
        <fullName evidence="1">Uncharacterized protein</fullName>
    </submittedName>
</protein>
<evidence type="ECO:0000313" key="2">
    <source>
        <dbReference type="Proteomes" id="UP001287286"/>
    </source>
</evidence>
<accession>A0ABR0BIE8</accession>
<evidence type="ECO:0000313" key="1">
    <source>
        <dbReference type="EMBL" id="KAK4078474.1"/>
    </source>
</evidence>
<proteinExistence type="predicted"/>
<comment type="caution">
    <text evidence="1">The sequence shown here is derived from an EMBL/GenBank/DDBJ whole genome shotgun (WGS) entry which is preliminary data.</text>
</comment>
<organism evidence="1 2">
    <name type="scientific">Purpureocillium lilacinum</name>
    <name type="common">Paecilomyces lilacinus</name>
    <dbReference type="NCBI Taxonomy" id="33203"/>
    <lineage>
        <taxon>Eukaryota</taxon>
        <taxon>Fungi</taxon>
        <taxon>Dikarya</taxon>
        <taxon>Ascomycota</taxon>
        <taxon>Pezizomycotina</taxon>
        <taxon>Sordariomycetes</taxon>
        <taxon>Hypocreomycetidae</taxon>
        <taxon>Hypocreales</taxon>
        <taxon>Ophiocordycipitaceae</taxon>
        <taxon>Purpureocillium</taxon>
    </lineage>
</organism>
<reference evidence="1 2" key="1">
    <citation type="journal article" date="2024" name="Microbiol. Resour. Announc.">
        <title>Genome annotations for the ascomycete fungi Trichoderma harzianum, Trichoderma aggressivum, and Purpureocillium lilacinum.</title>
        <authorList>
            <person name="Beijen E.P.W."/>
            <person name="Ohm R.A."/>
        </authorList>
    </citation>
    <scope>NUCLEOTIDE SEQUENCE [LARGE SCALE GENOMIC DNA]</scope>
    <source>
        <strain evidence="1 2">CBS 150709</strain>
    </source>
</reference>
<gene>
    <name evidence="1" type="ORF">Purlil1_11927</name>
</gene>
<dbReference type="EMBL" id="JAWRVI010000082">
    <property type="protein sequence ID" value="KAK4078474.1"/>
    <property type="molecule type" value="Genomic_DNA"/>
</dbReference>
<dbReference type="Proteomes" id="UP001287286">
    <property type="component" value="Unassembled WGS sequence"/>
</dbReference>